<dbReference type="GO" id="GO:0003985">
    <property type="term" value="F:acetyl-CoA C-acetyltransferase activity"/>
    <property type="evidence" value="ECO:0007669"/>
    <property type="project" value="UniProtKB-EC"/>
</dbReference>
<dbReference type="PROSITE" id="PS00099">
    <property type="entry name" value="THIOLASE_3"/>
    <property type="match status" value="1"/>
</dbReference>
<name>A0A8S1NS89_PARPR</name>
<dbReference type="EC" id="2.3.1.9" evidence="4"/>
<dbReference type="InterPro" id="IPR002155">
    <property type="entry name" value="Thiolase"/>
</dbReference>
<dbReference type="PANTHER" id="PTHR18919">
    <property type="entry name" value="ACETYL-COA C-ACYLTRANSFERASE"/>
    <property type="match status" value="1"/>
</dbReference>
<dbReference type="PROSITE" id="PS00737">
    <property type="entry name" value="THIOLASE_2"/>
    <property type="match status" value="1"/>
</dbReference>
<evidence type="ECO:0000259" key="10">
    <source>
        <dbReference type="Pfam" id="PF02803"/>
    </source>
</evidence>
<evidence type="ECO:0000256" key="1">
    <source>
        <dbReference type="ARBA" id="ARBA00004173"/>
    </source>
</evidence>
<dbReference type="InterPro" id="IPR020615">
    <property type="entry name" value="Thiolase_acyl_enz_int_AS"/>
</dbReference>
<dbReference type="GO" id="GO:0006635">
    <property type="term" value="P:fatty acid beta-oxidation"/>
    <property type="evidence" value="ECO:0007669"/>
    <property type="project" value="TreeGrafter"/>
</dbReference>
<comment type="subunit">
    <text evidence="3">Homotetramer.</text>
</comment>
<evidence type="ECO:0000256" key="2">
    <source>
        <dbReference type="ARBA" id="ARBA00010982"/>
    </source>
</evidence>
<feature type="domain" description="Thiolase N-terminal" evidence="9">
    <location>
        <begin position="5"/>
        <end position="257"/>
    </location>
</feature>
<dbReference type="PIRSF" id="PIRSF000429">
    <property type="entry name" value="Ac-CoA_Ac_transf"/>
    <property type="match status" value="1"/>
</dbReference>
<dbReference type="NCBIfam" id="TIGR01930">
    <property type="entry name" value="AcCoA-C-Actrans"/>
    <property type="match status" value="1"/>
</dbReference>
<dbReference type="Pfam" id="PF00108">
    <property type="entry name" value="Thiolase_N"/>
    <property type="match status" value="1"/>
</dbReference>
<evidence type="ECO:0000256" key="7">
    <source>
        <dbReference type="ARBA" id="ARBA00023315"/>
    </source>
</evidence>
<evidence type="ECO:0000256" key="3">
    <source>
        <dbReference type="ARBA" id="ARBA00011881"/>
    </source>
</evidence>
<keyword evidence="5 8" id="KW-0808">Transferase</keyword>
<evidence type="ECO:0000256" key="5">
    <source>
        <dbReference type="ARBA" id="ARBA00022679"/>
    </source>
</evidence>
<dbReference type="InterPro" id="IPR020617">
    <property type="entry name" value="Thiolase_C"/>
</dbReference>
<dbReference type="PROSITE" id="PS00098">
    <property type="entry name" value="THIOLASE_1"/>
    <property type="match status" value="1"/>
</dbReference>
<organism evidence="11 12">
    <name type="scientific">Paramecium primaurelia</name>
    <dbReference type="NCBI Taxonomy" id="5886"/>
    <lineage>
        <taxon>Eukaryota</taxon>
        <taxon>Sar</taxon>
        <taxon>Alveolata</taxon>
        <taxon>Ciliophora</taxon>
        <taxon>Intramacronucleata</taxon>
        <taxon>Oligohymenophorea</taxon>
        <taxon>Peniculida</taxon>
        <taxon>Parameciidae</taxon>
        <taxon>Paramecium</taxon>
    </lineage>
</organism>
<dbReference type="EMBL" id="CAJJDM010000101">
    <property type="protein sequence ID" value="CAD8095428.1"/>
    <property type="molecule type" value="Genomic_DNA"/>
</dbReference>
<keyword evidence="7 8" id="KW-0012">Acyltransferase</keyword>
<dbReference type="CDD" id="cd00751">
    <property type="entry name" value="thiolase"/>
    <property type="match status" value="1"/>
</dbReference>
<evidence type="ECO:0000313" key="11">
    <source>
        <dbReference type="EMBL" id="CAD8095428.1"/>
    </source>
</evidence>
<dbReference type="Pfam" id="PF02803">
    <property type="entry name" value="Thiolase_C"/>
    <property type="match status" value="1"/>
</dbReference>
<proteinExistence type="inferred from homology"/>
<evidence type="ECO:0000313" key="12">
    <source>
        <dbReference type="Proteomes" id="UP000688137"/>
    </source>
</evidence>
<sequence length="388" mass="40851">MKAAYIVSAARTPIGCFLGKLSKVKATDLGATAIKGALSQVTIPSDAIDEAILGNVCSAGIGQAPARQAVIKAGLPTSTPCTTINKVCSSGMKSVTFGSQSIQLGQSNIVITGGFESMSNIPHYINARQPLKYGDGKLLDGLATDGLSDAYSNVAMGVCAEKTVNDLKLTRQLQDDFTITSYERALESIKTGRWSHEITPVQISEKEVVTEDEEVKRYQKEKIPLLKPVFAKNGSVTAANSSKINDGACAIILASEEALKKYKLTPLARIVAYADAELDPMDFCIAPAKSSAKALQRAGLKLANIDYHEINEAFAATVLANMKLLDLPLDRINVNGGAVALGHPIGMSGARIILSLLTVLKQNQGKFGLAGICNGGGGATSIIIENLN</sequence>
<comment type="subcellular location">
    <subcellularLocation>
        <location evidence="1">Mitochondrion</location>
    </subcellularLocation>
</comment>
<reference evidence="11" key="1">
    <citation type="submission" date="2021-01" db="EMBL/GenBank/DDBJ databases">
        <authorList>
            <consortium name="Genoscope - CEA"/>
            <person name="William W."/>
        </authorList>
    </citation>
    <scope>NUCLEOTIDE SEQUENCE</scope>
</reference>
<dbReference type="InterPro" id="IPR020610">
    <property type="entry name" value="Thiolase_AS"/>
</dbReference>
<evidence type="ECO:0000256" key="4">
    <source>
        <dbReference type="ARBA" id="ARBA00012705"/>
    </source>
</evidence>
<gene>
    <name evidence="11" type="ORF">PPRIM_AZ9-3.1.T0980167</name>
</gene>
<dbReference type="FunFam" id="3.40.47.10:FF:000007">
    <property type="entry name" value="acetyl-CoA acetyltransferase, mitochondrial"/>
    <property type="match status" value="1"/>
</dbReference>
<evidence type="ECO:0000256" key="6">
    <source>
        <dbReference type="ARBA" id="ARBA00023128"/>
    </source>
</evidence>
<comment type="caution">
    <text evidence="11">The sequence shown here is derived from an EMBL/GenBank/DDBJ whole genome shotgun (WGS) entry which is preliminary data.</text>
</comment>
<keyword evidence="12" id="KW-1185">Reference proteome</keyword>
<keyword evidence="6" id="KW-0496">Mitochondrion</keyword>
<dbReference type="OMA" id="ICPSIAI"/>
<dbReference type="AlphaFoldDB" id="A0A8S1NS89"/>
<evidence type="ECO:0000259" key="9">
    <source>
        <dbReference type="Pfam" id="PF00108"/>
    </source>
</evidence>
<dbReference type="InterPro" id="IPR020616">
    <property type="entry name" value="Thiolase_N"/>
</dbReference>
<evidence type="ECO:0000256" key="8">
    <source>
        <dbReference type="RuleBase" id="RU003557"/>
    </source>
</evidence>
<dbReference type="GO" id="GO:0005739">
    <property type="term" value="C:mitochondrion"/>
    <property type="evidence" value="ECO:0007669"/>
    <property type="project" value="UniProtKB-SubCell"/>
</dbReference>
<comment type="similarity">
    <text evidence="2 8">Belongs to the thiolase-like superfamily. Thiolase family.</text>
</comment>
<protein>
    <recommendedName>
        <fullName evidence="4">acetyl-CoA C-acetyltransferase</fullName>
        <ecNumber evidence="4">2.3.1.9</ecNumber>
    </recommendedName>
</protein>
<accession>A0A8S1NS89</accession>
<dbReference type="InterPro" id="IPR020613">
    <property type="entry name" value="Thiolase_CS"/>
</dbReference>
<dbReference type="Proteomes" id="UP000688137">
    <property type="component" value="Unassembled WGS sequence"/>
</dbReference>
<dbReference type="PANTHER" id="PTHR18919:SF156">
    <property type="entry name" value="ACETYL-COA ACETYLTRANSFERASE, MITOCHONDRIAL"/>
    <property type="match status" value="1"/>
</dbReference>
<feature type="domain" description="Thiolase C-terminal" evidence="10">
    <location>
        <begin position="264"/>
        <end position="385"/>
    </location>
</feature>